<dbReference type="InterPro" id="IPR012677">
    <property type="entry name" value="Nucleotide-bd_a/b_plait_sf"/>
</dbReference>
<dbReference type="EMBL" id="JAKKPZ010000111">
    <property type="protein sequence ID" value="KAI1701795.1"/>
    <property type="molecule type" value="Genomic_DNA"/>
</dbReference>
<dbReference type="SMART" id="SM00360">
    <property type="entry name" value="RRM"/>
    <property type="match status" value="3"/>
</dbReference>
<dbReference type="PROSITE" id="PS50102">
    <property type="entry name" value="RRM"/>
    <property type="match status" value="3"/>
</dbReference>
<gene>
    <name evidence="5" type="ORF">DdX_15893</name>
</gene>
<dbReference type="SUPFAM" id="SSF54928">
    <property type="entry name" value="RNA-binding domain, RBD"/>
    <property type="match status" value="2"/>
</dbReference>
<dbReference type="InterPro" id="IPR000504">
    <property type="entry name" value="RRM_dom"/>
</dbReference>
<dbReference type="GO" id="GO:0003729">
    <property type="term" value="F:mRNA binding"/>
    <property type="evidence" value="ECO:0007669"/>
    <property type="project" value="TreeGrafter"/>
</dbReference>
<sequence length="559" mass="60657">MRGNRPPSRSRSPLRSRTGIMNSDRRGPLKERSSRNNFSQLSDKMVYLSNLPYEMTWMELKDIIREKAGEVTFVETLEDRDGKSKGCAVVEFKALDSAVKCVDVMHRQEIRGRQIVAKEIRDPTAFFRKVKEDTGIDFLGSGGRDRDRQTSVPARGRFPPPTRQLPTAADNETYGLSPAFLDQLNIKPPLVNRIFITNIAFNCPVGRIYDVCSLAGKVTWLDLQLDKEGKSKGMAVVQYSHPIEAVQAVSMLHDQRLFDRALSVKMDRFDKDPASDRREGELPVGLRAVGMGLGANGAPLADVASVISSLSTSAPQPHMNGSGLAPAMNPFGPTATAPAVNPFSTGLAPQAPPPIQHQPPPMVQPNVYTSPGDHLGPGFHAPPPTHTPYGMVPNPQSVPAPGYNYGTPPQPVQQAPVSMAPAQQTNTPSHFFHSKPPPNGPMGAGAPGNMYGGGPTSQDFRTSHVTSGGGAYGSNGPPQQRSYDSQASSRIMLIKNLPMDYTWQIVSDRVQQFGELESVEMISPGVAKVRFVQLSDAERTKATLQGTTVEGRVIGVEYL</sequence>
<feature type="region of interest" description="Disordered" evidence="3">
    <location>
        <begin position="1"/>
        <end position="35"/>
    </location>
</feature>
<feature type="region of interest" description="Disordered" evidence="3">
    <location>
        <begin position="459"/>
        <end position="487"/>
    </location>
</feature>
<dbReference type="InterPro" id="IPR035979">
    <property type="entry name" value="RBD_domain_sf"/>
</dbReference>
<dbReference type="Pfam" id="PF00076">
    <property type="entry name" value="RRM_1"/>
    <property type="match status" value="3"/>
</dbReference>
<feature type="region of interest" description="Disordered" evidence="3">
    <location>
        <begin position="138"/>
        <end position="168"/>
    </location>
</feature>
<organism evidence="5 6">
    <name type="scientific">Ditylenchus destructor</name>
    <dbReference type="NCBI Taxonomy" id="166010"/>
    <lineage>
        <taxon>Eukaryota</taxon>
        <taxon>Metazoa</taxon>
        <taxon>Ecdysozoa</taxon>
        <taxon>Nematoda</taxon>
        <taxon>Chromadorea</taxon>
        <taxon>Rhabditida</taxon>
        <taxon>Tylenchina</taxon>
        <taxon>Tylenchomorpha</taxon>
        <taxon>Sphaerularioidea</taxon>
        <taxon>Anguinidae</taxon>
        <taxon>Anguininae</taxon>
        <taxon>Ditylenchus</taxon>
    </lineage>
</organism>
<comment type="caution">
    <text evidence="5">The sequence shown here is derived from an EMBL/GenBank/DDBJ whole genome shotgun (WGS) entry which is preliminary data.</text>
</comment>
<reference evidence="5" key="1">
    <citation type="submission" date="2022-01" db="EMBL/GenBank/DDBJ databases">
        <title>Genome Sequence Resource for Two Populations of Ditylenchus destructor, the Migratory Endoparasitic Phytonematode.</title>
        <authorList>
            <person name="Zhang H."/>
            <person name="Lin R."/>
            <person name="Xie B."/>
        </authorList>
    </citation>
    <scope>NUCLEOTIDE SEQUENCE</scope>
    <source>
        <strain evidence="5">BazhouSP</strain>
    </source>
</reference>
<feature type="compositionally biased region" description="Low complexity" evidence="3">
    <location>
        <begin position="1"/>
        <end position="17"/>
    </location>
</feature>
<evidence type="ECO:0000313" key="6">
    <source>
        <dbReference type="Proteomes" id="UP001201812"/>
    </source>
</evidence>
<proteinExistence type="predicted"/>
<dbReference type="PANTHER" id="PTHR23003:SF3">
    <property type="entry name" value="FI21236P1-RELATED"/>
    <property type="match status" value="1"/>
</dbReference>
<keyword evidence="1 2" id="KW-0694">RNA-binding</keyword>
<dbReference type="GO" id="GO:1990904">
    <property type="term" value="C:ribonucleoprotein complex"/>
    <property type="evidence" value="ECO:0007669"/>
    <property type="project" value="TreeGrafter"/>
</dbReference>
<feature type="domain" description="RRM" evidence="4">
    <location>
        <begin position="490"/>
        <end position="559"/>
    </location>
</feature>
<dbReference type="GO" id="GO:0005634">
    <property type="term" value="C:nucleus"/>
    <property type="evidence" value="ECO:0007669"/>
    <property type="project" value="TreeGrafter"/>
</dbReference>
<evidence type="ECO:0000256" key="1">
    <source>
        <dbReference type="ARBA" id="ARBA00022884"/>
    </source>
</evidence>
<feature type="compositionally biased region" description="Polar residues" evidence="3">
    <location>
        <begin position="476"/>
        <end position="487"/>
    </location>
</feature>
<dbReference type="AlphaFoldDB" id="A0AAD4R0I6"/>
<dbReference type="PANTHER" id="PTHR23003">
    <property type="entry name" value="RNA RECOGNITION MOTIF RRM DOMAIN CONTAINING PROTEIN"/>
    <property type="match status" value="1"/>
</dbReference>
<evidence type="ECO:0000259" key="4">
    <source>
        <dbReference type="PROSITE" id="PS50102"/>
    </source>
</evidence>
<feature type="domain" description="RRM" evidence="4">
    <location>
        <begin position="44"/>
        <end position="122"/>
    </location>
</feature>
<feature type="domain" description="RRM" evidence="4">
    <location>
        <begin position="192"/>
        <end position="269"/>
    </location>
</feature>
<feature type="compositionally biased region" description="Basic and acidic residues" evidence="3">
    <location>
        <begin position="23"/>
        <end position="34"/>
    </location>
</feature>
<accession>A0AAD4R0I6</accession>
<dbReference type="GO" id="GO:0005737">
    <property type="term" value="C:cytoplasm"/>
    <property type="evidence" value="ECO:0007669"/>
    <property type="project" value="TreeGrafter"/>
</dbReference>
<protein>
    <submittedName>
        <fullName evidence="5">RNA recognition motif domain-containing protein</fullName>
    </submittedName>
</protein>
<dbReference type="Gene3D" id="3.30.70.330">
    <property type="match status" value="3"/>
</dbReference>
<dbReference type="InterPro" id="IPR050374">
    <property type="entry name" value="RRT5_SRSF_SR"/>
</dbReference>
<keyword evidence="6" id="KW-1185">Reference proteome</keyword>
<evidence type="ECO:0000256" key="3">
    <source>
        <dbReference type="SAM" id="MobiDB-lite"/>
    </source>
</evidence>
<dbReference type="CDD" id="cd00590">
    <property type="entry name" value="RRM_SF"/>
    <property type="match status" value="1"/>
</dbReference>
<evidence type="ECO:0000256" key="2">
    <source>
        <dbReference type="PROSITE-ProRule" id="PRU00176"/>
    </source>
</evidence>
<dbReference type="Proteomes" id="UP001201812">
    <property type="component" value="Unassembled WGS sequence"/>
</dbReference>
<evidence type="ECO:0000313" key="5">
    <source>
        <dbReference type="EMBL" id="KAI1701795.1"/>
    </source>
</evidence>
<name>A0AAD4R0I6_9BILA</name>